<comment type="pathway">
    <text evidence="3">Sphingolipid metabolism.</text>
</comment>
<evidence type="ECO:0000256" key="7">
    <source>
        <dbReference type="ARBA" id="ARBA00022898"/>
    </source>
</evidence>
<keyword evidence="6" id="KW-0808">Transferase</keyword>
<dbReference type="SUPFAM" id="SSF53383">
    <property type="entry name" value="PLP-dependent transferases"/>
    <property type="match status" value="1"/>
</dbReference>
<keyword evidence="14" id="KW-1133">Transmembrane helix</keyword>
<evidence type="ECO:0000256" key="12">
    <source>
        <dbReference type="ARBA" id="ARBA00041765"/>
    </source>
</evidence>
<evidence type="ECO:0000256" key="11">
    <source>
        <dbReference type="ARBA" id="ARBA00041066"/>
    </source>
</evidence>
<comment type="similarity">
    <text evidence="4">Belongs to the class-II pyridoxal-phosphate-dependent aminotransferase family.</text>
</comment>
<dbReference type="GO" id="GO:0004758">
    <property type="term" value="F:serine C-palmitoyltransferase activity"/>
    <property type="evidence" value="ECO:0007669"/>
    <property type="project" value="UniProtKB-EC"/>
</dbReference>
<feature type="domain" description="Aminotransferase class I/classII large" evidence="15">
    <location>
        <begin position="110"/>
        <end position="449"/>
    </location>
</feature>
<protein>
    <recommendedName>
        <fullName evidence="11">Serine palmitoyltransferase 1</fullName>
        <ecNumber evidence="5">2.3.1.50</ecNumber>
    </recommendedName>
    <alternativeName>
        <fullName evidence="12">Long chain base biosynthesis protein 1</fullName>
    </alternativeName>
    <alternativeName>
        <fullName evidence="13">Serine-palmitoyl-CoA transferase 1</fullName>
    </alternativeName>
</protein>
<reference evidence="16" key="1">
    <citation type="submission" date="2021-02" db="EMBL/GenBank/DDBJ databases">
        <authorList>
            <person name="Nowell W R."/>
        </authorList>
    </citation>
    <scope>NUCLEOTIDE SEQUENCE</scope>
    <source>
        <strain evidence="16">Ploen Becks lab</strain>
    </source>
</reference>
<keyword evidence="8" id="KW-0746">Sphingolipid metabolism</keyword>
<dbReference type="Pfam" id="PF00155">
    <property type="entry name" value="Aminotran_1_2"/>
    <property type="match status" value="1"/>
</dbReference>
<dbReference type="FunFam" id="3.40.640.10:FF:000049">
    <property type="entry name" value="serine palmitoyltransferase 1 isoform X1"/>
    <property type="match status" value="1"/>
</dbReference>
<evidence type="ECO:0000256" key="6">
    <source>
        <dbReference type="ARBA" id="ARBA00022679"/>
    </source>
</evidence>
<dbReference type="Proteomes" id="UP000663879">
    <property type="component" value="Unassembled WGS sequence"/>
</dbReference>
<dbReference type="AlphaFoldDB" id="A0A813RQ11"/>
<evidence type="ECO:0000256" key="4">
    <source>
        <dbReference type="ARBA" id="ARBA00008392"/>
    </source>
</evidence>
<evidence type="ECO:0000313" key="16">
    <source>
        <dbReference type="EMBL" id="CAF0783486.1"/>
    </source>
</evidence>
<dbReference type="InterPro" id="IPR004839">
    <property type="entry name" value="Aminotransferase_I/II_large"/>
</dbReference>
<comment type="cofactor">
    <cofactor evidence="1">
        <name>pyridoxal 5'-phosphate</name>
        <dbReference type="ChEBI" id="CHEBI:597326"/>
    </cofactor>
</comment>
<evidence type="ECO:0000256" key="10">
    <source>
        <dbReference type="ARBA" id="ARBA00023315"/>
    </source>
</evidence>
<gene>
    <name evidence="16" type="ORF">OXX778_LOCUS5586</name>
</gene>
<evidence type="ECO:0000256" key="2">
    <source>
        <dbReference type="ARBA" id="ARBA00004760"/>
    </source>
</evidence>
<dbReference type="GO" id="GO:0046512">
    <property type="term" value="P:sphingosine biosynthetic process"/>
    <property type="evidence" value="ECO:0007669"/>
    <property type="project" value="TreeGrafter"/>
</dbReference>
<keyword evidence="9" id="KW-0443">Lipid metabolism</keyword>
<dbReference type="InterPro" id="IPR015421">
    <property type="entry name" value="PyrdxlP-dep_Trfase_major"/>
</dbReference>
<name>A0A813RQ11_9BILA</name>
<dbReference type="GO" id="GO:0030170">
    <property type="term" value="F:pyridoxal phosphate binding"/>
    <property type="evidence" value="ECO:0007669"/>
    <property type="project" value="InterPro"/>
</dbReference>
<keyword evidence="7" id="KW-0663">Pyridoxal phosphate</keyword>
<evidence type="ECO:0000256" key="13">
    <source>
        <dbReference type="ARBA" id="ARBA00042649"/>
    </source>
</evidence>
<feature type="transmembrane region" description="Helical" evidence="14">
    <location>
        <begin position="12"/>
        <end position="32"/>
    </location>
</feature>
<accession>A0A813RQ11</accession>
<evidence type="ECO:0000313" key="17">
    <source>
        <dbReference type="Proteomes" id="UP000663879"/>
    </source>
</evidence>
<dbReference type="Gene3D" id="3.40.640.10">
    <property type="entry name" value="Type I PLP-dependent aspartate aminotransferase-like (Major domain)"/>
    <property type="match status" value="1"/>
</dbReference>
<comment type="caution">
    <text evidence="16">The sequence shown here is derived from an EMBL/GenBank/DDBJ whole genome shotgun (WGS) entry which is preliminary data.</text>
</comment>
<dbReference type="EC" id="2.3.1.50" evidence="5"/>
<dbReference type="InterPro" id="IPR050087">
    <property type="entry name" value="AON_synthase_class-II"/>
</dbReference>
<evidence type="ECO:0000259" key="15">
    <source>
        <dbReference type="Pfam" id="PF00155"/>
    </source>
</evidence>
<proteinExistence type="inferred from homology"/>
<keyword evidence="14" id="KW-0472">Membrane</keyword>
<evidence type="ECO:0000256" key="5">
    <source>
        <dbReference type="ARBA" id="ARBA00013220"/>
    </source>
</evidence>
<comment type="pathway">
    <text evidence="2">Lipid metabolism; sphingolipid metabolism.</text>
</comment>
<organism evidence="16 17">
    <name type="scientific">Brachionus calyciflorus</name>
    <dbReference type="NCBI Taxonomy" id="104777"/>
    <lineage>
        <taxon>Eukaryota</taxon>
        <taxon>Metazoa</taxon>
        <taxon>Spiralia</taxon>
        <taxon>Gnathifera</taxon>
        <taxon>Rotifera</taxon>
        <taxon>Eurotatoria</taxon>
        <taxon>Monogononta</taxon>
        <taxon>Pseudotrocha</taxon>
        <taxon>Ploima</taxon>
        <taxon>Brachionidae</taxon>
        <taxon>Brachionus</taxon>
    </lineage>
</organism>
<keyword evidence="10" id="KW-0012">Acyltransferase</keyword>
<keyword evidence="17" id="KW-1185">Reference proteome</keyword>
<dbReference type="PANTHER" id="PTHR13693:SF2">
    <property type="entry name" value="SERINE PALMITOYLTRANSFERASE 1"/>
    <property type="match status" value="1"/>
</dbReference>
<evidence type="ECO:0000256" key="3">
    <source>
        <dbReference type="ARBA" id="ARBA00004991"/>
    </source>
</evidence>
<dbReference type="GO" id="GO:0046513">
    <property type="term" value="P:ceramide biosynthetic process"/>
    <property type="evidence" value="ECO:0007669"/>
    <property type="project" value="TreeGrafter"/>
</dbReference>
<dbReference type="PANTHER" id="PTHR13693">
    <property type="entry name" value="CLASS II AMINOTRANSFERASE/8-AMINO-7-OXONONANOATE SYNTHASE"/>
    <property type="match status" value="1"/>
</dbReference>
<dbReference type="GO" id="GO:0005783">
    <property type="term" value="C:endoplasmic reticulum"/>
    <property type="evidence" value="ECO:0007669"/>
    <property type="project" value="TreeGrafter"/>
</dbReference>
<evidence type="ECO:0000256" key="9">
    <source>
        <dbReference type="ARBA" id="ARBA00023098"/>
    </source>
</evidence>
<sequence>MLDLIPDYVKNAPFYHLAVEAFLLVWILWLIFRKSYSPAEKNKLSEKDKKELLEEWTPEPLVPDYEFKDSVINPRVVEGPVAKYAIVNGVKSLNAASFNFLNMVGNEKINEKAIKSIEKYGVGSCGPRGFYGTIDVHLELEQRLAKFFSVEEGIIYSYGFSTIASAIPAYSKRGDIIFADEGVHFAIQKGIVASRSDVRYFKHNDIEDLERLLKEQEEADKKNPKKAKATRRFLVIEGLYMNHGDLCPLPKMVDLKYKYKYRIFLDETVSFATIGKTGRGVTEYYNVPREKIDLISGSMELSLGSVGGFCVGSSFVVQHQVLSGQGYCFSASLPPLLAASAIEALNIIEAQQGEMFPDLEKKCKLLHQKLKSVNNLTVSGIDISPVKHVRLSFDNTLEKLEKIVDYAQANSVSLTVARYLKEEKFSPKPSIRISVNYDLSDSEIDLIVNVIEQGIKSIGC</sequence>
<dbReference type="OrthoDB" id="3168162at2759"/>
<dbReference type="EMBL" id="CAJNOC010000618">
    <property type="protein sequence ID" value="CAF0783486.1"/>
    <property type="molecule type" value="Genomic_DNA"/>
</dbReference>
<evidence type="ECO:0000256" key="14">
    <source>
        <dbReference type="SAM" id="Phobius"/>
    </source>
</evidence>
<keyword evidence="14" id="KW-0812">Transmembrane</keyword>
<evidence type="ECO:0000256" key="1">
    <source>
        <dbReference type="ARBA" id="ARBA00001933"/>
    </source>
</evidence>
<evidence type="ECO:0000256" key="8">
    <source>
        <dbReference type="ARBA" id="ARBA00022919"/>
    </source>
</evidence>
<dbReference type="GO" id="GO:0016020">
    <property type="term" value="C:membrane"/>
    <property type="evidence" value="ECO:0007669"/>
    <property type="project" value="GOC"/>
</dbReference>
<dbReference type="InterPro" id="IPR015424">
    <property type="entry name" value="PyrdxlP-dep_Trfase"/>
</dbReference>